<reference evidence="8" key="1">
    <citation type="journal article" date="2006" name="Proc. Natl. Acad. Sci. U.S.A.">
        <title>The complete genome of Rhodococcus sp. RHA1 provides insights into a catabolic powerhouse.</title>
        <authorList>
            <person name="McLeod M.P."/>
            <person name="Warren R.L."/>
            <person name="Hsiao W.W.L."/>
            <person name="Araki N."/>
            <person name="Myhre M."/>
            <person name="Fernandes C."/>
            <person name="Miyazawa D."/>
            <person name="Wong W."/>
            <person name="Lillquist A.L."/>
            <person name="Wang D."/>
            <person name="Dosanjh M."/>
            <person name="Hara H."/>
            <person name="Petrescu A."/>
            <person name="Morin R.D."/>
            <person name="Yang G."/>
            <person name="Stott J.M."/>
            <person name="Schein J.E."/>
            <person name="Shin H."/>
            <person name="Smailus D."/>
            <person name="Siddiqui A.S."/>
            <person name="Marra M.A."/>
            <person name="Jones S.J.M."/>
            <person name="Holt R."/>
            <person name="Brinkman F.S.L."/>
            <person name="Miyauchi K."/>
            <person name="Fukuda M."/>
            <person name="Davies J.E."/>
            <person name="Mohn W.W."/>
            <person name="Eltis L.D."/>
        </authorList>
    </citation>
    <scope>NUCLEOTIDE SEQUENCE [LARGE SCALE GENOMIC DNA]</scope>
    <source>
        <strain evidence="8">RHA1</strain>
    </source>
</reference>
<evidence type="ECO:0000256" key="3">
    <source>
        <dbReference type="ARBA" id="ARBA00023015"/>
    </source>
</evidence>
<dbReference type="InterPro" id="IPR005561">
    <property type="entry name" value="ANTAR"/>
</dbReference>
<dbReference type="GO" id="GO:0003723">
    <property type="term" value="F:RNA binding"/>
    <property type="evidence" value="ECO:0007669"/>
    <property type="project" value="InterPro"/>
</dbReference>
<dbReference type="AlphaFoldDB" id="Q0SH73"/>
<accession>Q0SH73</accession>
<feature type="domain" description="ANTAR" evidence="6">
    <location>
        <begin position="216"/>
        <end position="277"/>
    </location>
</feature>
<dbReference type="KEGG" id="rha:RHA1_ro01289"/>
<dbReference type="Proteomes" id="UP000008710">
    <property type="component" value="Chromosome"/>
</dbReference>
<dbReference type="HOGENOM" id="CLU_074354_2_0_11"/>
<keyword evidence="4" id="KW-0804">Transcription</keyword>
<dbReference type="Gene3D" id="3.30.450.40">
    <property type="match status" value="1"/>
</dbReference>
<dbReference type="SUPFAM" id="SSF52172">
    <property type="entry name" value="CheY-like"/>
    <property type="match status" value="1"/>
</dbReference>
<dbReference type="Pfam" id="PF03861">
    <property type="entry name" value="ANTAR"/>
    <property type="match status" value="1"/>
</dbReference>
<dbReference type="Pfam" id="PF13185">
    <property type="entry name" value="GAF_2"/>
    <property type="match status" value="1"/>
</dbReference>
<dbReference type="GO" id="GO:0016301">
    <property type="term" value="F:kinase activity"/>
    <property type="evidence" value="ECO:0007669"/>
    <property type="project" value="UniProtKB-KW"/>
</dbReference>
<dbReference type="eggNOG" id="COG3707">
    <property type="taxonomic scope" value="Bacteria"/>
</dbReference>
<protein>
    <recommendedName>
        <fullName evidence="6">ANTAR domain-containing protein</fullName>
    </recommendedName>
</protein>
<dbReference type="InterPro" id="IPR036388">
    <property type="entry name" value="WH-like_DNA-bd_sf"/>
</dbReference>
<evidence type="ECO:0000256" key="4">
    <source>
        <dbReference type="ARBA" id="ARBA00023163"/>
    </source>
</evidence>
<dbReference type="Gene3D" id="1.10.10.10">
    <property type="entry name" value="Winged helix-like DNA-binding domain superfamily/Winged helix DNA-binding domain"/>
    <property type="match status" value="1"/>
</dbReference>
<organism evidence="7 8">
    <name type="scientific">Rhodococcus jostii (strain RHA1)</name>
    <dbReference type="NCBI Taxonomy" id="101510"/>
    <lineage>
        <taxon>Bacteria</taxon>
        <taxon>Bacillati</taxon>
        <taxon>Actinomycetota</taxon>
        <taxon>Actinomycetes</taxon>
        <taxon>Mycobacteriales</taxon>
        <taxon>Nocardiaceae</taxon>
        <taxon>Rhodococcus</taxon>
    </lineage>
</organism>
<dbReference type="SUPFAM" id="SSF55781">
    <property type="entry name" value="GAF domain-like"/>
    <property type="match status" value="1"/>
</dbReference>
<keyword evidence="1" id="KW-0808">Transferase</keyword>
<dbReference type="InterPro" id="IPR011006">
    <property type="entry name" value="CheY-like_superfamily"/>
</dbReference>
<keyword evidence="3" id="KW-0805">Transcription regulation</keyword>
<dbReference type="InterPro" id="IPR029016">
    <property type="entry name" value="GAF-like_dom_sf"/>
</dbReference>
<evidence type="ECO:0000313" key="8">
    <source>
        <dbReference type="Proteomes" id="UP000008710"/>
    </source>
</evidence>
<dbReference type="EMBL" id="CP000431">
    <property type="protein sequence ID" value="ABG93113.1"/>
    <property type="molecule type" value="Genomic_DNA"/>
</dbReference>
<proteinExistence type="predicted"/>
<sequence length="285" mass="30361">MTSSSPGTTAAGVRSGIPPARTCGDRPLWQTESVNRAHARTLEEPMRDTVPETTQAVGRSAATFATLADLLYAGQDFGHVHQAICDAAPLLVEGCDHASLMLREGSRYVTAAASDDVAFRVDEFERIENEGPCVDAIVSDTPQFETDLATSSQWPRLSARVLARTPVRGAAGFRLVILGRKVGALNLFSDTAGALNTTSVDQGIMLASFAAVALAAVHEHAEAETLRAGLASNREIGKAVGLLMAFHNIPETQALDILRTTSQDMNLKLATVAQEIVAHHHRKVT</sequence>
<feature type="region of interest" description="Disordered" evidence="5">
    <location>
        <begin position="1"/>
        <end position="26"/>
    </location>
</feature>
<dbReference type="SMART" id="SM01012">
    <property type="entry name" value="ANTAR"/>
    <property type="match status" value="1"/>
</dbReference>
<dbReference type="InterPro" id="IPR003018">
    <property type="entry name" value="GAF"/>
</dbReference>
<evidence type="ECO:0000256" key="5">
    <source>
        <dbReference type="SAM" id="MobiDB-lite"/>
    </source>
</evidence>
<dbReference type="PROSITE" id="PS50921">
    <property type="entry name" value="ANTAR"/>
    <property type="match status" value="1"/>
</dbReference>
<gene>
    <name evidence="7" type="ordered locus">RHA1_ro01289</name>
</gene>
<keyword evidence="2" id="KW-0418">Kinase</keyword>
<evidence type="ECO:0000259" key="6">
    <source>
        <dbReference type="PROSITE" id="PS50921"/>
    </source>
</evidence>
<evidence type="ECO:0000313" key="7">
    <source>
        <dbReference type="EMBL" id="ABG93113.1"/>
    </source>
</evidence>
<evidence type="ECO:0000256" key="2">
    <source>
        <dbReference type="ARBA" id="ARBA00022777"/>
    </source>
</evidence>
<evidence type="ECO:0000256" key="1">
    <source>
        <dbReference type="ARBA" id="ARBA00022679"/>
    </source>
</evidence>
<name>Q0SH73_RHOJR</name>